<dbReference type="EnsemblMetazoa" id="GPAI039502-RA">
    <property type="protein sequence ID" value="GPAI039502-PA"/>
    <property type="gene ID" value="GPAI039502"/>
</dbReference>
<dbReference type="VEuPathDB" id="VectorBase:GPAI039502"/>
<keyword evidence="1" id="KW-1133">Transmembrane helix</keyword>
<evidence type="ECO:0000256" key="1">
    <source>
        <dbReference type="SAM" id="Phobius"/>
    </source>
</evidence>
<protein>
    <submittedName>
        <fullName evidence="2">Uncharacterized protein</fullName>
    </submittedName>
</protein>
<keyword evidence="1" id="KW-0472">Membrane</keyword>
<accession>A0A1B0AAN1</accession>
<sequence>MMQIESRFNNHECVAVVSSYILMPFAAVVYTIANFTSSLMMSWDLTMASKRTIFYASKQYTYARYYGAIYFFKLFHGVKESVQKSTHENCFICFRVHYTYVALRIALIADKIISLNKASHTCILGDVHYRKLAMIKWKLEGIYTSSSQQCLEQSPIASLWLLNPYEMFAYLISAQSVFISY</sequence>
<name>A0A1B0AAN1_GLOPL</name>
<evidence type="ECO:0000313" key="3">
    <source>
        <dbReference type="Proteomes" id="UP000092445"/>
    </source>
</evidence>
<evidence type="ECO:0000313" key="2">
    <source>
        <dbReference type="EnsemblMetazoa" id="GPAI039502-PA"/>
    </source>
</evidence>
<organism evidence="2 3">
    <name type="scientific">Glossina pallidipes</name>
    <name type="common">Tsetse fly</name>
    <dbReference type="NCBI Taxonomy" id="7398"/>
    <lineage>
        <taxon>Eukaryota</taxon>
        <taxon>Metazoa</taxon>
        <taxon>Ecdysozoa</taxon>
        <taxon>Arthropoda</taxon>
        <taxon>Hexapoda</taxon>
        <taxon>Insecta</taxon>
        <taxon>Pterygota</taxon>
        <taxon>Neoptera</taxon>
        <taxon>Endopterygota</taxon>
        <taxon>Diptera</taxon>
        <taxon>Brachycera</taxon>
        <taxon>Muscomorpha</taxon>
        <taxon>Hippoboscoidea</taxon>
        <taxon>Glossinidae</taxon>
        <taxon>Glossina</taxon>
    </lineage>
</organism>
<reference evidence="2" key="2">
    <citation type="submission" date="2020-05" db="UniProtKB">
        <authorList>
            <consortium name="EnsemblMetazoa"/>
        </authorList>
    </citation>
    <scope>IDENTIFICATION</scope>
    <source>
        <strain evidence="2">IAEA</strain>
    </source>
</reference>
<feature type="transmembrane region" description="Helical" evidence="1">
    <location>
        <begin position="20"/>
        <end position="41"/>
    </location>
</feature>
<keyword evidence="3" id="KW-1185">Reference proteome</keyword>
<dbReference type="Proteomes" id="UP000092445">
    <property type="component" value="Unassembled WGS sequence"/>
</dbReference>
<keyword evidence="1" id="KW-0812">Transmembrane</keyword>
<reference evidence="3" key="1">
    <citation type="submission" date="2014-03" db="EMBL/GenBank/DDBJ databases">
        <authorList>
            <person name="Aksoy S."/>
            <person name="Warren W."/>
            <person name="Wilson R.K."/>
        </authorList>
    </citation>
    <scope>NUCLEOTIDE SEQUENCE [LARGE SCALE GENOMIC DNA]</scope>
    <source>
        <strain evidence="3">IAEA</strain>
    </source>
</reference>
<proteinExistence type="predicted"/>
<dbReference type="AlphaFoldDB" id="A0A1B0AAN1"/>